<keyword evidence="1" id="KW-0378">Hydrolase</keyword>
<dbReference type="PANTHER" id="PTHR10000">
    <property type="entry name" value="PHOSPHOSERINE PHOSPHATASE"/>
    <property type="match status" value="1"/>
</dbReference>
<dbReference type="EC" id="3.1.3.-" evidence="1"/>
<evidence type="ECO:0000313" key="2">
    <source>
        <dbReference type="Proteomes" id="UP000070427"/>
    </source>
</evidence>
<gene>
    <name evidence="1" type="ORF">AN618_11090</name>
</gene>
<accession>A0A140LAI2</accession>
<dbReference type="CDD" id="cd07516">
    <property type="entry name" value="HAD_Pase"/>
    <property type="match status" value="1"/>
</dbReference>
<dbReference type="GO" id="GO:0005829">
    <property type="term" value="C:cytosol"/>
    <property type="evidence" value="ECO:0007669"/>
    <property type="project" value="TreeGrafter"/>
</dbReference>
<comment type="caution">
    <text evidence="1">The sequence shown here is derived from an EMBL/GenBank/DDBJ whole genome shotgun (WGS) entry which is preliminary data.</text>
</comment>
<dbReference type="OrthoDB" id="9781413at2"/>
<reference evidence="1 2" key="1">
    <citation type="submission" date="2015-12" db="EMBL/GenBank/DDBJ databases">
        <title>Draft genome sequnece of Fervidicola ferrireducens strain Y170.</title>
        <authorList>
            <person name="Patel B.K."/>
        </authorList>
    </citation>
    <scope>NUCLEOTIDE SEQUENCE [LARGE SCALE GENOMIC DNA]</scope>
    <source>
        <strain evidence="1 2">Y170</strain>
    </source>
</reference>
<dbReference type="Gene3D" id="3.30.1240.10">
    <property type="match status" value="1"/>
</dbReference>
<organism evidence="1 2">
    <name type="scientific">Fervidicola ferrireducens</name>
    <dbReference type="NCBI Taxonomy" id="520764"/>
    <lineage>
        <taxon>Bacteria</taxon>
        <taxon>Bacillati</taxon>
        <taxon>Bacillota</taxon>
        <taxon>Clostridia</taxon>
        <taxon>Thermosediminibacterales</taxon>
        <taxon>Thermosediminibacteraceae</taxon>
        <taxon>Fervidicola</taxon>
    </lineage>
</organism>
<dbReference type="NCBIfam" id="TIGR00099">
    <property type="entry name" value="Cof-subfamily"/>
    <property type="match status" value="1"/>
</dbReference>
<dbReference type="RefSeq" id="WP_066352987.1">
    <property type="nucleotide sequence ID" value="NZ_LOED01000010.1"/>
</dbReference>
<dbReference type="InterPro" id="IPR006379">
    <property type="entry name" value="HAD-SF_hydro_IIB"/>
</dbReference>
<dbReference type="GO" id="GO:0000287">
    <property type="term" value="F:magnesium ion binding"/>
    <property type="evidence" value="ECO:0007669"/>
    <property type="project" value="TreeGrafter"/>
</dbReference>
<dbReference type="SFLD" id="SFLDG01140">
    <property type="entry name" value="C2.B:_Phosphomannomutase_and_P"/>
    <property type="match status" value="1"/>
</dbReference>
<dbReference type="NCBIfam" id="TIGR01484">
    <property type="entry name" value="HAD-SF-IIB"/>
    <property type="match status" value="1"/>
</dbReference>
<sequence>MRYKLVVTDLDGTLLDDKKNVSEANMEAIKRIRDSGILFTVATGRGERAARHFLELLEIDIPAILFNGGEIFDRGKGPVYSKYLPKPIYKLVIDHFIESEVGIVAFWHDKIFIADFKPAHEIYLNREKVKYEKVDDLKDIDVVNKVILVGDVGYSIRKMRELEKRTGISINYVQSEKFYLEVLPDGVSKGEGLRRLCDILGIERQSVVAIGDNMNDLSMINFAGLGVAVANAEEPVKNAAKLVVPSNNEDGVAYLLNKIAKGEI</sequence>
<dbReference type="Proteomes" id="UP000070427">
    <property type="component" value="Unassembled WGS sequence"/>
</dbReference>
<dbReference type="Gene3D" id="3.40.50.1000">
    <property type="entry name" value="HAD superfamily/HAD-like"/>
    <property type="match status" value="1"/>
</dbReference>
<dbReference type="EMBL" id="LOED01000010">
    <property type="protein sequence ID" value="KXG77557.1"/>
    <property type="molecule type" value="Genomic_DNA"/>
</dbReference>
<dbReference type="InParanoid" id="A0A140LAI2"/>
<dbReference type="PANTHER" id="PTHR10000:SF8">
    <property type="entry name" value="HAD SUPERFAMILY HYDROLASE-LIKE, TYPE 3"/>
    <property type="match status" value="1"/>
</dbReference>
<name>A0A140LAI2_9FIRM</name>
<evidence type="ECO:0000313" key="1">
    <source>
        <dbReference type="EMBL" id="KXG77557.1"/>
    </source>
</evidence>
<dbReference type="AlphaFoldDB" id="A0A140LAI2"/>
<dbReference type="STRING" id="520764.AN618_11090"/>
<dbReference type="InterPro" id="IPR023214">
    <property type="entry name" value="HAD_sf"/>
</dbReference>
<keyword evidence="2" id="KW-1185">Reference proteome</keyword>
<dbReference type="SFLD" id="SFLDS00003">
    <property type="entry name" value="Haloacid_Dehalogenase"/>
    <property type="match status" value="1"/>
</dbReference>
<dbReference type="SFLD" id="SFLDG01144">
    <property type="entry name" value="C2.B.4:_PGP_Like"/>
    <property type="match status" value="1"/>
</dbReference>
<dbReference type="GO" id="GO:0016791">
    <property type="term" value="F:phosphatase activity"/>
    <property type="evidence" value="ECO:0007669"/>
    <property type="project" value="TreeGrafter"/>
</dbReference>
<proteinExistence type="predicted"/>
<dbReference type="Pfam" id="PF08282">
    <property type="entry name" value="Hydrolase_3"/>
    <property type="match status" value="1"/>
</dbReference>
<dbReference type="SUPFAM" id="SSF56784">
    <property type="entry name" value="HAD-like"/>
    <property type="match status" value="1"/>
</dbReference>
<dbReference type="FunCoup" id="A0A140LAI2">
    <property type="interactions" value="129"/>
</dbReference>
<protein>
    <submittedName>
        <fullName evidence="1">Putative phosphatase</fullName>
        <ecNumber evidence="1">3.1.3.-</ecNumber>
    </submittedName>
</protein>
<dbReference type="InterPro" id="IPR036412">
    <property type="entry name" value="HAD-like_sf"/>
</dbReference>
<dbReference type="InterPro" id="IPR000150">
    <property type="entry name" value="Cof"/>
</dbReference>